<organism evidence="2 3">
    <name type="scientific">Saprolegnia diclina (strain VS20)</name>
    <dbReference type="NCBI Taxonomy" id="1156394"/>
    <lineage>
        <taxon>Eukaryota</taxon>
        <taxon>Sar</taxon>
        <taxon>Stramenopiles</taxon>
        <taxon>Oomycota</taxon>
        <taxon>Saprolegniomycetes</taxon>
        <taxon>Saprolegniales</taxon>
        <taxon>Saprolegniaceae</taxon>
        <taxon>Saprolegnia</taxon>
    </lineage>
</organism>
<feature type="compositionally biased region" description="Low complexity" evidence="1">
    <location>
        <begin position="16"/>
        <end position="28"/>
    </location>
</feature>
<dbReference type="Proteomes" id="UP000030762">
    <property type="component" value="Unassembled WGS sequence"/>
</dbReference>
<dbReference type="RefSeq" id="XP_008607339.1">
    <property type="nucleotide sequence ID" value="XM_008609117.1"/>
</dbReference>
<evidence type="ECO:0000313" key="2">
    <source>
        <dbReference type="EMBL" id="EQC39278.1"/>
    </source>
</evidence>
<dbReference type="OrthoDB" id="67959at2759"/>
<name>T0S2Q1_SAPDV</name>
<dbReference type="InParanoid" id="T0S2Q1"/>
<dbReference type="AlphaFoldDB" id="T0S2Q1"/>
<feature type="region of interest" description="Disordered" evidence="1">
    <location>
        <begin position="1"/>
        <end position="28"/>
    </location>
</feature>
<sequence>MPIKVRADSYGDDDTSIASSSSSSASPSRCFYTARAYDAAPKPKVNKTCLYRTGKCNNARHIKPNGSLHKMCTYHRSKANENQRRLDQKKKDAGFHRRERISAFKVKGVLQPKKGSAAANSKPAPLFALPPLPDDYMPDVMIPYLLEHYHALAMATDECTDDGILRV</sequence>
<gene>
    <name evidence="2" type="ORF">SDRG_03481</name>
</gene>
<dbReference type="OMA" id="CTYHRSK"/>
<reference evidence="2 3" key="1">
    <citation type="submission" date="2012-04" db="EMBL/GenBank/DDBJ databases">
        <title>The Genome Sequence of Saprolegnia declina VS20.</title>
        <authorList>
            <consortium name="The Broad Institute Genome Sequencing Platform"/>
            <person name="Russ C."/>
            <person name="Nusbaum C."/>
            <person name="Tyler B."/>
            <person name="van West P."/>
            <person name="Dieguez-Uribeondo J."/>
            <person name="de Bruijn I."/>
            <person name="Tripathy S."/>
            <person name="Jiang R."/>
            <person name="Young S.K."/>
            <person name="Zeng Q."/>
            <person name="Gargeya S."/>
            <person name="Fitzgerald M."/>
            <person name="Haas B."/>
            <person name="Abouelleil A."/>
            <person name="Alvarado L."/>
            <person name="Arachchi H.M."/>
            <person name="Berlin A."/>
            <person name="Chapman S.B."/>
            <person name="Goldberg J."/>
            <person name="Griggs A."/>
            <person name="Gujja S."/>
            <person name="Hansen M."/>
            <person name="Howarth C."/>
            <person name="Imamovic A."/>
            <person name="Larimer J."/>
            <person name="McCowen C."/>
            <person name="Montmayeur A."/>
            <person name="Murphy C."/>
            <person name="Neiman D."/>
            <person name="Pearson M."/>
            <person name="Priest M."/>
            <person name="Roberts A."/>
            <person name="Saif S."/>
            <person name="Shea T."/>
            <person name="Sisk P."/>
            <person name="Sykes S."/>
            <person name="Wortman J."/>
            <person name="Nusbaum C."/>
            <person name="Birren B."/>
        </authorList>
    </citation>
    <scope>NUCLEOTIDE SEQUENCE [LARGE SCALE GENOMIC DNA]</scope>
    <source>
        <strain evidence="2 3">VS20</strain>
    </source>
</reference>
<protein>
    <submittedName>
        <fullName evidence="2">Uncharacterized protein</fullName>
    </submittedName>
</protein>
<dbReference type="GeneID" id="19944208"/>
<accession>T0S2Q1</accession>
<proteinExistence type="predicted"/>
<evidence type="ECO:0000313" key="3">
    <source>
        <dbReference type="Proteomes" id="UP000030762"/>
    </source>
</evidence>
<evidence type="ECO:0000256" key="1">
    <source>
        <dbReference type="SAM" id="MobiDB-lite"/>
    </source>
</evidence>
<dbReference type="EMBL" id="JH767139">
    <property type="protein sequence ID" value="EQC39278.1"/>
    <property type="molecule type" value="Genomic_DNA"/>
</dbReference>
<dbReference type="VEuPathDB" id="FungiDB:SDRG_03481"/>
<keyword evidence="3" id="KW-1185">Reference proteome</keyword>